<organism evidence="1 2">
    <name type="scientific">Aquirufa echingensis</name>
    <dbReference type="NCBI Taxonomy" id="3096516"/>
    <lineage>
        <taxon>Bacteria</taxon>
        <taxon>Pseudomonadati</taxon>
        <taxon>Bacteroidota</taxon>
        <taxon>Cytophagia</taxon>
        <taxon>Cytophagales</taxon>
        <taxon>Flectobacillaceae</taxon>
        <taxon>Aquirufa</taxon>
    </lineage>
</organism>
<name>A0ABW6D1I6_9BACT</name>
<dbReference type="RefSeq" id="WP_377976713.1">
    <property type="nucleotide sequence ID" value="NZ_JBBKYA010000004.1"/>
</dbReference>
<proteinExistence type="predicted"/>
<dbReference type="Proteomes" id="UP001598114">
    <property type="component" value="Unassembled WGS sequence"/>
</dbReference>
<dbReference type="EMBL" id="JBBKYA010000004">
    <property type="protein sequence ID" value="MFD3276263.1"/>
    <property type="molecule type" value="Genomic_DNA"/>
</dbReference>
<sequence length="44" mass="5437">MKKLNEKECVHLFGGWDFTVKIFGWEILDHTASRKGDKWHWWFE</sequence>
<evidence type="ECO:0000313" key="2">
    <source>
        <dbReference type="Proteomes" id="UP001598114"/>
    </source>
</evidence>
<protein>
    <recommendedName>
        <fullName evidence="3">Bacteriocin</fullName>
    </recommendedName>
</protein>
<keyword evidence="2" id="KW-1185">Reference proteome</keyword>
<comment type="caution">
    <text evidence="1">The sequence shown here is derived from an EMBL/GenBank/DDBJ whole genome shotgun (WGS) entry which is preliminary data.</text>
</comment>
<reference evidence="1 2" key="1">
    <citation type="submission" date="2024-03" db="EMBL/GenBank/DDBJ databases">
        <title>Aquirufa genome sequencing.</title>
        <authorList>
            <person name="Pitt A."/>
            <person name="Hahn M.W."/>
        </authorList>
    </citation>
    <scope>NUCLEOTIDE SEQUENCE [LARGE SCALE GENOMIC DNA]</scope>
    <source>
        <strain evidence="1 2">PLAD-142S6K</strain>
    </source>
</reference>
<accession>A0ABW6D1I6</accession>
<gene>
    <name evidence="1" type="ORF">SKC38_08510</name>
</gene>
<evidence type="ECO:0000313" key="1">
    <source>
        <dbReference type="EMBL" id="MFD3276263.1"/>
    </source>
</evidence>
<evidence type="ECO:0008006" key="3">
    <source>
        <dbReference type="Google" id="ProtNLM"/>
    </source>
</evidence>